<dbReference type="Proteomes" id="UP000238261">
    <property type="component" value="Unassembled WGS sequence"/>
</dbReference>
<dbReference type="Gene3D" id="3.40.630.30">
    <property type="match status" value="1"/>
</dbReference>
<dbReference type="OrthoDB" id="5459937at2"/>
<reference evidence="5" key="1">
    <citation type="submission" date="2016-08" db="EMBL/GenBank/DDBJ databases">
        <authorList>
            <person name="Merda D."/>
            <person name="Briand M."/>
            <person name="Taghouti G."/>
            <person name="Carrere S."/>
            <person name="Gouzy J."/>
            <person name="Portier P."/>
            <person name="Jacques M.-A."/>
            <person name="Fischer-Le Saux M."/>
        </authorList>
    </citation>
    <scope>NUCLEOTIDE SEQUENCE [LARGE SCALE GENOMIC DNA]</scope>
    <source>
        <strain evidence="5">CFBP1156</strain>
    </source>
</reference>
<dbReference type="InterPro" id="IPR016181">
    <property type="entry name" value="Acyl_CoA_acyltransferase"/>
</dbReference>
<accession>A0A2S7F1X4</accession>
<gene>
    <name evidence="4" type="ORF">XhyaCFBP1156_03975</name>
</gene>
<dbReference type="Pfam" id="PF13302">
    <property type="entry name" value="Acetyltransf_3"/>
    <property type="match status" value="1"/>
</dbReference>
<keyword evidence="2" id="KW-0012">Acyltransferase</keyword>
<keyword evidence="5" id="KW-1185">Reference proteome</keyword>
<proteinExistence type="predicted"/>
<dbReference type="GO" id="GO:0016747">
    <property type="term" value="F:acyltransferase activity, transferring groups other than amino-acyl groups"/>
    <property type="evidence" value="ECO:0007669"/>
    <property type="project" value="InterPro"/>
</dbReference>
<organism evidence="4 5">
    <name type="scientific">Xanthomonas hyacinthi</name>
    <dbReference type="NCBI Taxonomy" id="56455"/>
    <lineage>
        <taxon>Bacteria</taxon>
        <taxon>Pseudomonadati</taxon>
        <taxon>Pseudomonadota</taxon>
        <taxon>Gammaproteobacteria</taxon>
        <taxon>Lysobacterales</taxon>
        <taxon>Lysobacteraceae</taxon>
        <taxon>Xanthomonas</taxon>
    </lineage>
</organism>
<evidence type="ECO:0000256" key="2">
    <source>
        <dbReference type="ARBA" id="ARBA00023315"/>
    </source>
</evidence>
<keyword evidence="1 4" id="KW-0808">Transferase</keyword>
<comment type="caution">
    <text evidence="4">The sequence shown here is derived from an EMBL/GenBank/DDBJ whole genome shotgun (WGS) entry which is preliminary data.</text>
</comment>
<dbReference type="PROSITE" id="PS51186">
    <property type="entry name" value="GNAT"/>
    <property type="match status" value="1"/>
</dbReference>
<evidence type="ECO:0000259" key="3">
    <source>
        <dbReference type="PROSITE" id="PS51186"/>
    </source>
</evidence>
<evidence type="ECO:0000256" key="1">
    <source>
        <dbReference type="ARBA" id="ARBA00022679"/>
    </source>
</evidence>
<dbReference type="NCBIfam" id="NF040503">
    <property type="entry name" value="resist_ArsN1a"/>
    <property type="match status" value="1"/>
</dbReference>
<feature type="domain" description="N-acetyltransferase" evidence="3">
    <location>
        <begin position="1"/>
        <end position="153"/>
    </location>
</feature>
<name>A0A2S7F1X4_9XANT</name>
<dbReference type="AlphaFoldDB" id="A0A2S7F1X4"/>
<sequence>MPIRTATQDDAAAIAAIYNQGIAERRSTFETQPRRTEEIREKLGVQGLMPYLVATDADGAVLGWANISSYRPRACYAGIGEFSIYLERASRGRGIGLDLLEALIAQARRLGYWKLLSRIFPINAASRALCARCGFREVGIYEKHAQLEGEWLDVVIVERLIAENLTPERVLEITEKASYRTGAC</sequence>
<protein>
    <submittedName>
        <fullName evidence="4">N-acetyltransferase</fullName>
    </submittedName>
</protein>
<dbReference type="SUPFAM" id="SSF55729">
    <property type="entry name" value="Acyl-CoA N-acyltransferases (Nat)"/>
    <property type="match status" value="1"/>
</dbReference>
<dbReference type="CDD" id="cd04301">
    <property type="entry name" value="NAT_SF"/>
    <property type="match status" value="1"/>
</dbReference>
<dbReference type="RefSeq" id="WP_046979016.1">
    <property type="nucleotide sequence ID" value="NZ_CP043476.1"/>
</dbReference>
<dbReference type="EMBL" id="MDEG01000002">
    <property type="protein sequence ID" value="PPU99425.1"/>
    <property type="molecule type" value="Genomic_DNA"/>
</dbReference>
<dbReference type="PANTHER" id="PTHR43072:SF23">
    <property type="entry name" value="UPF0039 PROTEIN C11D3.02C"/>
    <property type="match status" value="1"/>
</dbReference>
<dbReference type="InterPro" id="IPR000182">
    <property type="entry name" value="GNAT_dom"/>
</dbReference>
<evidence type="ECO:0000313" key="4">
    <source>
        <dbReference type="EMBL" id="PPU99425.1"/>
    </source>
</evidence>
<evidence type="ECO:0000313" key="5">
    <source>
        <dbReference type="Proteomes" id="UP000238261"/>
    </source>
</evidence>
<dbReference type="PANTHER" id="PTHR43072">
    <property type="entry name" value="N-ACETYLTRANSFERASE"/>
    <property type="match status" value="1"/>
</dbReference>